<evidence type="ECO:0000313" key="1">
    <source>
        <dbReference type="EMBL" id="ERN13006.1"/>
    </source>
</evidence>
<reference evidence="2" key="1">
    <citation type="journal article" date="2013" name="Science">
        <title>The Amborella genome and the evolution of flowering plants.</title>
        <authorList>
            <consortium name="Amborella Genome Project"/>
        </authorList>
    </citation>
    <scope>NUCLEOTIDE SEQUENCE [LARGE SCALE GENOMIC DNA]</scope>
</reference>
<proteinExistence type="predicted"/>
<dbReference type="EMBL" id="KI392591">
    <property type="protein sequence ID" value="ERN13006.1"/>
    <property type="molecule type" value="Genomic_DNA"/>
</dbReference>
<organism evidence="1 2">
    <name type="scientific">Amborella trichopoda</name>
    <dbReference type="NCBI Taxonomy" id="13333"/>
    <lineage>
        <taxon>Eukaryota</taxon>
        <taxon>Viridiplantae</taxon>
        <taxon>Streptophyta</taxon>
        <taxon>Embryophyta</taxon>
        <taxon>Tracheophyta</taxon>
        <taxon>Spermatophyta</taxon>
        <taxon>Magnoliopsida</taxon>
        <taxon>Amborellales</taxon>
        <taxon>Amborellaceae</taxon>
        <taxon>Amborella</taxon>
    </lineage>
</organism>
<evidence type="ECO:0000313" key="2">
    <source>
        <dbReference type="Proteomes" id="UP000017836"/>
    </source>
</evidence>
<protein>
    <submittedName>
        <fullName evidence="1">Uncharacterized protein</fullName>
    </submittedName>
</protein>
<sequence length="119" mass="13657">MIVLQGNSTYITRIFAPLQTQSSYPLHYSICSFSSNQLLSHRHHLHTASHPISFYRIAIIFTQLLIQSASIASPSSSQTSRMRTAQHQSFIEFQDISIHPIREAFLFSTPPIKIFHMIR</sequence>
<gene>
    <name evidence="1" type="ORF">AMTR_s00040p00088950</name>
</gene>
<dbReference type="Gramene" id="ERN13006">
    <property type="protein sequence ID" value="ERN13006"/>
    <property type="gene ID" value="AMTR_s00040p00088950"/>
</dbReference>
<dbReference type="AlphaFoldDB" id="W1PYG9"/>
<accession>W1PYG9</accession>
<dbReference type="HOGENOM" id="CLU_2064633_0_0_1"/>
<dbReference type="Proteomes" id="UP000017836">
    <property type="component" value="Unassembled WGS sequence"/>
</dbReference>
<name>W1PYG9_AMBTC</name>
<keyword evidence="2" id="KW-1185">Reference proteome</keyword>